<dbReference type="AlphaFoldDB" id="A0AAV0AIL0"/>
<dbReference type="PANTHER" id="PTHR43658:SF8">
    <property type="entry name" value="17-BETA-HYDROXYSTEROID DEHYDROGENASE 14-RELATED"/>
    <property type="match status" value="1"/>
</dbReference>
<dbReference type="SUPFAM" id="SSF51735">
    <property type="entry name" value="NAD(P)-binding Rossmann-fold domains"/>
    <property type="match status" value="1"/>
</dbReference>
<evidence type="ECO:0000256" key="2">
    <source>
        <dbReference type="ARBA" id="ARBA00023002"/>
    </source>
</evidence>
<organism evidence="3 4">
    <name type="scientific">Phakopsora pachyrhizi</name>
    <name type="common">Asian soybean rust disease fungus</name>
    <dbReference type="NCBI Taxonomy" id="170000"/>
    <lineage>
        <taxon>Eukaryota</taxon>
        <taxon>Fungi</taxon>
        <taxon>Dikarya</taxon>
        <taxon>Basidiomycota</taxon>
        <taxon>Pucciniomycotina</taxon>
        <taxon>Pucciniomycetes</taxon>
        <taxon>Pucciniales</taxon>
        <taxon>Phakopsoraceae</taxon>
        <taxon>Phakopsora</taxon>
    </lineage>
</organism>
<evidence type="ECO:0000313" key="3">
    <source>
        <dbReference type="EMBL" id="CAH7668065.1"/>
    </source>
</evidence>
<dbReference type="InterPro" id="IPR036291">
    <property type="entry name" value="NAD(P)-bd_dom_sf"/>
</dbReference>
<dbReference type="InterPro" id="IPR020904">
    <property type="entry name" value="Sc_DH/Rdtase_CS"/>
</dbReference>
<keyword evidence="1" id="KW-0521">NADP</keyword>
<reference evidence="3" key="1">
    <citation type="submission" date="2022-06" db="EMBL/GenBank/DDBJ databases">
        <authorList>
            <consortium name="SYNGENTA / RWTH Aachen University"/>
        </authorList>
    </citation>
    <scope>NUCLEOTIDE SEQUENCE</scope>
</reference>
<dbReference type="PANTHER" id="PTHR43658">
    <property type="entry name" value="SHORT-CHAIN DEHYDROGENASE/REDUCTASE"/>
    <property type="match status" value="1"/>
</dbReference>
<dbReference type="PRINTS" id="PR00081">
    <property type="entry name" value="GDHRDH"/>
</dbReference>
<evidence type="ECO:0008006" key="5">
    <source>
        <dbReference type="Google" id="ProtNLM"/>
    </source>
</evidence>
<dbReference type="Pfam" id="PF00106">
    <property type="entry name" value="adh_short"/>
    <property type="match status" value="1"/>
</dbReference>
<dbReference type="Gene3D" id="3.40.50.720">
    <property type="entry name" value="NAD(P)-binding Rossmann-like Domain"/>
    <property type="match status" value="1"/>
</dbReference>
<keyword evidence="2" id="KW-0560">Oxidoreductase</keyword>
<keyword evidence="4" id="KW-1185">Reference proteome</keyword>
<protein>
    <recommendedName>
        <fullName evidence="5">3-hydroxyacyl-CoA dehydrogenase type-2</fullName>
    </recommendedName>
</protein>
<dbReference type="Proteomes" id="UP001153365">
    <property type="component" value="Unassembled WGS sequence"/>
</dbReference>
<dbReference type="InterPro" id="IPR002347">
    <property type="entry name" value="SDR_fam"/>
</dbReference>
<comment type="caution">
    <text evidence="3">The sequence shown here is derived from an EMBL/GenBank/DDBJ whole genome shotgun (WGS) entry which is preliminary data.</text>
</comment>
<sequence length="265" mass="28941">MKIQDRIFYVTGGCSGLGLAVVEDILEQNGLVVILDLVEERGLKLQKEFLKRLIFHRCDIRSESDVLKGLQRAVETWPKKLIGGLIHCAGIGTVEKTIDSKGYPASLETFKKIIDINLTGSFNVARLVASQIVKQSTSDSLGKKLPIEDQGVIILTSSTSYEDGQVGQAAYASSKGGVASLVLPMSRDLARFGIRVIGVAPSLFETSMTQALSAKLRESLLRGLEFPRRFGQPKDFSSLISELIRNEYLNGTVIRIDGATRLGKL</sequence>
<evidence type="ECO:0000313" key="4">
    <source>
        <dbReference type="Proteomes" id="UP001153365"/>
    </source>
</evidence>
<accession>A0AAV0AIL0</accession>
<evidence type="ECO:0000256" key="1">
    <source>
        <dbReference type="ARBA" id="ARBA00022857"/>
    </source>
</evidence>
<dbReference type="EMBL" id="CALTRL010000430">
    <property type="protein sequence ID" value="CAH7668065.1"/>
    <property type="molecule type" value="Genomic_DNA"/>
</dbReference>
<dbReference type="PROSITE" id="PS00061">
    <property type="entry name" value="ADH_SHORT"/>
    <property type="match status" value="1"/>
</dbReference>
<gene>
    <name evidence="3" type="ORF">PPACK8108_LOCUS2534</name>
</gene>
<proteinExistence type="predicted"/>
<dbReference type="GO" id="GO:0016491">
    <property type="term" value="F:oxidoreductase activity"/>
    <property type="evidence" value="ECO:0007669"/>
    <property type="project" value="UniProtKB-KW"/>
</dbReference>
<name>A0AAV0AIL0_PHAPC</name>